<protein>
    <submittedName>
        <fullName evidence="1">Uncharacterized protein</fullName>
    </submittedName>
</protein>
<dbReference type="EMBL" id="VSSQ01028429">
    <property type="protein sequence ID" value="MPM78151.1"/>
    <property type="molecule type" value="Genomic_DNA"/>
</dbReference>
<name>A0A645CMH7_9ZZZZ</name>
<proteinExistence type="predicted"/>
<reference evidence="1" key="1">
    <citation type="submission" date="2019-08" db="EMBL/GenBank/DDBJ databases">
        <authorList>
            <person name="Kucharzyk K."/>
            <person name="Murdoch R.W."/>
            <person name="Higgins S."/>
            <person name="Loffler F."/>
        </authorList>
    </citation>
    <scope>NUCLEOTIDE SEQUENCE</scope>
</reference>
<dbReference type="AlphaFoldDB" id="A0A645CMH7"/>
<organism evidence="1">
    <name type="scientific">bioreactor metagenome</name>
    <dbReference type="NCBI Taxonomy" id="1076179"/>
    <lineage>
        <taxon>unclassified sequences</taxon>
        <taxon>metagenomes</taxon>
        <taxon>ecological metagenomes</taxon>
    </lineage>
</organism>
<accession>A0A645CMH7</accession>
<sequence>MVSSTVGSSTSTDWKRRSSAGSFSIYWRYSSSVVAPIQWSSPRASIGLSMLPASMEPSVFPAPTMVWSSSINRMMRPSLSLTSFKTALSRSSNSPRYLAPATSAPISKEIMRLSFKPSGTSPCTIRAARPSTMAVLPTPGSPMSTGLFLVFLDKIRMVCRISESRPITGSSLLSMQSCTRSCPYWVRAS</sequence>
<evidence type="ECO:0000313" key="1">
    <source>
        <dbReference type="EMBL" id="MPM78151.1"/>
    </source>
</evidence>
<comment type="caution">
    <text evidence="1">The sequence shown here is derived from an EMBL/GenBank/DDBJ whole genome shotgun (WGS) entry which is preliminary data.</text>
</comment>
<gene>
    <name evidence="1" type="ORF">SDC9_125162</name>
</gene>
<dbReference type="AntiFam" id="ANF00122">
    <property type="entry name" value="Shadow ORF (opposite clpB)"/>
</dbReference>